<name>A0A8J7RZF8_METVO</name>
<feature type="compositionally biased region" description="Polar residues" evidence="1">
    <location>
        <begin position="856"/>
        <end position="867"/>
    </location>
</feature>
<evidence type="ECO:0000256" key="1">
    <source>
        <dbReference type="SAM" id="MobiDB-lite"/>
    </source>
</evidence>
<feature type="compositionally biased region" description="Acidic residues" evidence="1">
    <location>
        <begin position="869"/>
        <end position="878"/>
    </location>
</feature>
<dbReference type="AlphaFoldDB" id="A0A8J7RZF8"/>
<feature type="compositionally biased region" description="Basic and acidic residues" evidence="1">
    <location>
        <begin position="841"/>
        <end position="855"/>
    </location>
</feature>
<dbReference type="Proteomes" id="UP000740329">
    <property type="component" value="Unassembled WGS sequence"/>
</dbReference>
<reference evidence="2" key="1">
    <citation type="submission" date="2021-03" db="EMBL/GenBank/DDBJ databases">
        <title>Genomic Encyclopedia of Type Strains, Phase IV (KMG-V): Genome sequencing to study the core and pangenomes of soil and plant-associated prokaryotes.</title>
        <authorList>
            <person name="Whitman W."/>
        </authorList>
    </citation>
    <scope>NUCLEOTIDE SEQUENCE</scope>
    <source>
        <strain evidence="2">C4</strain>
    </source>
</reference>
<protein>
    <submittedName>
        <fullName evidence="2">Uncharacterized protein</fullName>
    </submittedName>
</protein>
<evidence type="ECO:0000313" key="3">
    <source>
        <dbReference type="Proteomes" id="UP000740329"/>
    </source>
</evidence>
<dbReference type="RefSeq" id="WP_209590047.1">
    <property type="nucleotide sequence ID" value="NZ_JAGGMV010000001.1"/>
</dbReference>
<gene>
    <name evidence="2" type="ORF">J3E07_000058</name>
</gene>
<accession>A0A8J7RZF8</accession>
<feature type="region of interest" description="Disordered" evidence="1">
    <location>
        <begin position="840"/>
        <end position="879"/>
    </location>
</feature>
<evidence type="ECO:0000313" key="2">
    <source>
        <dbReference type="EMBL" id="MBP2200660.1"/>
    </source>
</evidence>
<comment type="caution">
    <text evidence="2">The sequence shown here is derived from an EMBL/GenBank/DDBJ whole genome shotgun (WGS) entry which is preliminary data.</text>
</comment>
<dbReference type="EMBL" id="JAGGMV010000001">
    <property type="protein sequence ID" value="MBP2200660.1"/>
    <property type="molecule type" value="Genomic_DNA"/>
</dbReference>
<sequence length="904" mass="104361">MKIKFKTILTLFLLLLTITPGLCKDEEGVKITKIWNQGQNPMEGGPMIDTSSPIIYLSLVNYDEYQQNVKVVAEWDDITWESPYIPLSPNKHIEKIIELKPQFTEIGDNKVDIDLINDDGENIGSKSITVDVRSPMDVKYINCSGSYTEENKKTLEYCTGNWFTITLKSNPYAQSDYEVVTWISAVSTDYDEDSSESEEEDNEDVYYNGVNDKKTIYMSLNSEKEVSFRVPRIESEDEQFKIQVHTQTMGLHSYTTNEQETIKKKVGNYITYDLKETKKSFSFSIILNDFEVLTKINDSYDNLLRDYYNKYKIQDEEILDYLNKDRYGNSELIPRAYLKNEKYPVIIKLNYTNYYDEDLEARIKIKDENENIQYNELCKFEESEYSTKYILLNLLPDKNKIDISTELKTLSGYYINNLEEDADEEYIEVPPITITDVEFPYDKDVQRISNHSGNILVGKTYPLKLTVKNMYNKTISGTLELSDEFIEGAVNYSEEEIKFELSAHETKTYTVNVKFNREINGDISAKVIIPERITEDDHELKLHFNVFNIFQFGDMNYNNTVLPRATVIGNNGGLFVPQPVAGFENELFITLRNKLSVPVDCTMQIETYDLNGKLRAQSDIINTELKPGYSTIDYETFNFKINYEEGFSGYTLLRIKPHDEFKDFEYCYFVGSTSNIYPQMNAKIGRFSNIDVLSRIKSNTVESTTVLAPINIYDFEAHEEGLSLKLSSGLVSIYPVDLNFEYWISIYKDDEKIHDTIPKNIYLHSMEVKPITLKFNEKLKDGNEYKIEINTKIPDFVSVNGVLKPVTLKKSIKIKYENGKNSIVEEKEETSTINNRYEIQNNKEETKDSTNRDNTENQNTNTDVKTTSDVEENQDNSSDDMVSNIFNSITGAIKSIPIIGGLIN</sequence>
<organism evidence="2 3">
    <name type="scientific">Methanococcus voltae</name>
    <dbReference type="NCBI Taxonomy" id="2188"/>
    <lineage>
        <taxon>Archaea</taxon>
        <taxon>Methanobacteriati</taxon>
        <taxon>Methanobacteriota</taxon>
        <taxon>Methanomada group</taxon>
        <taxon>Methanococci</taxon>
        <taxon>Methanococcales</taxon>
        <taxon>Methanococcaceae</taxon>
        <taxon>Methanococcus</taxon>
    </lineage>
</organism>
<proteinExistence type="predicted"/>